<name>A0A0N5ANV0_9BILA</name>
<dbReference type="AlphaFoldDB" id="A0A0N5ANV0"/>
<dbReference type="InterPro" id="IPR051954">
    <property type="entry name" value="tRNA_methyltransferase_THADA"/>
</dbReference>
<protein>
    <recommendedName>
        <fullName evidence="2">tRNA (32-2'-O)-methyltransferase regulator THADA</fullName>
    </recommendedName>
</protein>
<dbReference type="WBParaSite" id="SMUV_0000630201-mRNA-1">
    <property type="protein sequence ID" value="SMUV_0000630201-mRNA-1"/>
    <property type="gene ID" value="SMUV_0000630201"/>
</dbReference>
<evidence type="ECO:0000313" key="6">
    <source>
        <dbReference type="WBParaSite" id="SMUV_0000630201-mRNA-1"/>
    </source>
</evidence>
<dbReference type="GO" id="GO:0030488">
    <property type="term" value="P:tRNA methylation"/>
    <property type="evidence" value="ECO:0007669"/>
    <property type="project" value="TreeGrafter"/>
</dbReference>
<accession>A0A0N5ANV0</accession>
<comment type="similarity">
    <text evidence="1">Belongs to the THADA family.</text>
</comment>
<evidence type="ECO:0000259" key="4">
    <source>
        <dbReference type="Pfam" id="PF25150"/>
    </source>
</evidence>
<feature type="domain" description="DUF2428" evidence="3">
    <location>
        <begin position="589"/>
        <end position="822"/>
    </location>
</feature>
<dbReference type="GO" id="GO:0005829">
    <property type="term" value="C:cytosol"/>
    <property type="evidence" value="ECO:0007669"/>
    <property type="project" value="TreeGrafter"/>
</dbReference>
<reference evidence="6" key="1">
    <citation type="submission" date="2016-04" db="UniProtKB">
        <authorList>
            <consortium name="WormBaseParasite"/>
        </authorList>
    </citation>
    <scope>IDENTIFICATION</scope>
</reference>
<dbReference type="InterPro" id="IPR016024">
    <property type="entry name" value="ARM-type_fold"/>
</dbReference>
<dbReference type="PANTHER" id="PTHR14387">
    <property type="entry name" value="THADA/DEATH RECEPTOR INTERACTING PROTEIN"/>
    <property type="match status" value="1"/>
</dbReference>
<dbReference type="InterPro" id="IPR019442">
    <property type="entry name" value="THADA/TRM732_DUF2428"/>
</dbReference>
<sequence>MEPGNLSVSKEIGDLCKLLNDKGSLPESFGFLLKKTNSNWLRRCCNDHECFIVDCCLKNLLNLASDDTSKWLLLEFQESVLNVIYNFWDYTLEAICYICVHAFGSLMTIHQLSCDTCRINPCQWILGVEKLLFESSQHCSGRFRCIVRYLFFILLKIFQLLFVKNFGFVKQIPAHIIVEAYNCLVIWSHNAAAKELIVFDLVNSLSDLDRCNLHKCNILEKLKSEDESSRLSVVERLLPAFCTEKQLIDWIGTDLITSVSGHSNEYDLYAMLSLAKIYLLNQNKIGGHKSWQDVIERDRIVHGLVHSKSYIRLSAWMVLTEDRRMSKFFSKEELGLIKVFLLASFAEQSPALRQKILAGLKKVFIRIHQSAFVLKKSGDSVGILKFYEDFIYWLKKICFNWLEKGANFNRRLMALSVLQYIYVERLFCDHITECFFNRVKERIRLTDEDLCNLVGCFDDSYQLCQLHACKILAAPDLQLLAPFNLFDFEMFFTETFNKILSLRSLDTEASGNRLKFYLLRFPSRILENFDTLFNICKKRVELISESLLAVATENGFLHSILNSIKITLLCVAADDLLSTELSAEWEHRLLHNLPQLCFKVADLVSPIVQALSPEGYLSEGTAASVVSGTAEKEHGNIQKSEFTQFFVACCWRAHKGITEIFYTLLKKYPLEKLNQCGFIDKVGKFYQEQLTICRHCGAFGCAVNSFEELCGILWSSSLNSRYCVDLSIPDGWLQEVLDSIQSGEHGNFCSARRSAGLPYLVCSILCYEPDDRNCYSLKRTLVHCVNILRKLFADSRLSEKISWALEEALHLCIKFYASPHWTLRNACAQLFAVLINQIFGSFLKSIFCVFLRFSFMDVLMFQQLLASCSGKSDFEVFPALTLLTHLYPSSLSNSNLLSKYIFPTLRLALKCKSEKLRRLSVAALVSICELQLTTSSTEYELVEFKFLLESDRFLHYLLWNELLENDHKTYSEELFVMAFEDMNWCDELTIAKILNVMVNIITEVDFCNISNEIKKKLKDYLINNLSNSRCENDYVYALRFIFLDKSYWNIERLRECARREDVNARQLAFSILRHLLNRGVTTQDLIEVCCLFLQDDEAVMREEASLLLSRSLHLKFELCPQLILWLILTRFPSLSKKVVEVLPSEKSGNFFDPCAENVYAESRAYGMEYFTDIDEFLGIINNSF</sequence>
<dbReference type="PANTHER" id="PTHR14387:SF7">
    <property type="entry name" value="THYROID ADENOMA-ASSOCIATED PROTEIN"/>
    <property type="match status" value="1"/>
</dbReference>
<keyword evidence="5" id="KW-1185">Reference proteome</keyword>
<proteinExistence type="inferred from homology"/>
<dbReference type="Pfam" id="PF25150">
    <property type="entry name" value="TPR_Trm732"/>
    <property type="match status" value="1"/>
</dbReference>
<evidence type="ECO:0000259" key="3">
    <source>
        <dbReference type="Pfam" id="PF10350"/>
    </source>
</evidence>
<dbReference type="STRING" id="451379.A0A0N5ANV0"/>
<evidence type="ECO:0000256" key="2">
    <source>
        <dbReference type="ARBA" id="ARBA00035698"/>
    </source>
</evidence>
<dbReference type="Pfam" id="PF10350">
    <property type="entry name" value="DUF2428"/>
    <property type="match status" value="1"/>
</dbReference>
<feature type="domain" description="tRNA (32-2'-O)-methyltransferase regulator THADA-like TPR repeats region" evidence="4">
    <location>
        <begin position="217"/>
        <end position="461"/>
    </location>
</feature>
<evidence type="ECO:0000313" key="5">
    <source>
        <dbReference type="Proteomes" id="UP000046393"/>
    </source>
</evidence>
<dbReference type="Proteomes" id="UP000046393">
    <property type="component" value="Unplaced"/>
</dbReference>
<dbReference type="InterPro" id="IPR056843">
    <property type="entry name" value="THADA-like_TPR"/>
</dbReference>
<dbReference type="SUPFAM" id="SSF48371">
    <property type="entry name" value="ARM repeat"/>
    <property type="match status" value="1"/>
</dbReference>
<evidence type="ECO:0000256" key="1">
    <source>
        <dbReference type="ARBA" id="ARBA00010409"/>
    </source>
</evidence>
<organism evidence="5 6">
    <name type="scientific">Syphacia muris</name>
    <dbReference type="NCBI Taxonomy" id="451379"/>
    <lineage>
        <taxon>Eukaryota</taxon>
        <taxon>Metazoa</taxon>
        <taxon>Ecdysozoa</taxon>
        <taxon>Nematoda</taxon>
        <taxon>Chromadorea</taxon>
        <taxon>Rhabditida</taxon>
        <taxon>Spirurina</taxon>
        <taxon>Oxyuridomorpha</taxon>
        <taxon>Oxyuroidea</taxon>
        <taxon>Oxyuridae</taxon>
        <taxon>Syphacia</taxon>
    </lineage>
</organism>